<dbReference type="PANTHER" id="PTHR43857:SF1">
    <property type="entry name" value="YJGH FAMILY PROTEIN"/>
    <property type="match status" value="1"/>
</dbReference>
<protein>
    <submittedName>
        <fullName evidence="1">RidA family protein</fullName>
        <ecNumber evidence="1">3.5.-.-</ecNumber>
    </submittedName>
</protein>
<keyword evidence="2" id="KW-1185">Reference proteome</keyword>
<dbReference type="Pfam" id="PF01042">
    <property type="entry name" value="Ribonuc_L-PSP"/>
    <property type="match status" value="1"/>
</dbReference>
<dbReference type="Gene3D" id="3.30.1330.40">
    <property type="entry name" value="RutC-like"/>
    <property type="match status" value="1"/>
</dbReference>
<keyword evidence="1" id="KW-0378">Hydrolase</keyword>
<evidence type="ECO:0000313" key="1">
    <source>
        <dbReference type="EMBL" id="MFC4721688.1"/>
    </source>
</evidence>
<accession>A0ABV9N3Z2</accession>
<evidence type="ECO:0000313" key="2">
    <source>
        <dbReference type="Proteomes" id="UP001595953"/>
    </source>
</evidence>
<proteinExistence type="predicted"/>
<sequence length="138" mass="15834">MKRQAINPANDWGARFEMNQAEIISEFNEIIKFSGQTSIIADNNSEMGLSVKYPNDQKKQMEFILNTIDNLLYQAKMSRNNIIHISFYTTDMEGFLESYEVYSNWIKEAGVRPTQSAIGVNQLVMPDMKLEIEITGAR</sequence>
<dbReference type="EMBL" id="JBHSGP010000008">
    <property type="protein sequence ID" value="MFC4721688.1"/>
    <property type="molecule type" value="Genomic_DNA"/>
</dbReference>
<name>A0ABV9N3Z2_9FLAO</name>
<dbReference type="EC" id="3.5.-.-" evidence="1"/>
<dbReference type="SUPFAM" id="SSF55298">
    <property type="entry name" value="YjgF-like"/>
    <property type="match status" value="1"/>
</dbReference>
<dbReference type="GO" id="GO:0016787">
    <property type="term" value="F:hydrolase activity"/>
    <property type="evidence" value="ECO:0007669"/>
    <property type="project" value="UniProtKB-KW"/>
</dbReference>
<dbReference type="CDD" id="cd00448">
    <property type="entry name" value="YjgF_YER057c_UK114_family"/>
    <property type="match status" value="1"/>
</dbReference>
<dbReference type="InterPro" id="IPR035959">
    <property type="entry name" value="RutC-like_sf"/>
</dbReference>
<dbReference type="Proteomes" id="UP001595953">
    <property type="component" value="Unassembled WGS sequence"/>
</dbReference>
<reference evidence="2" key="1">
    <citation type="journal article" date="2019" name="Int. J. Syst. Evol. Microbiol.">
        <title>The Global Catalogue of Microorganisms (GCM) 10K type strain sequencing project: providing services to taxonomists for standard genome sequencing and annotation.</title>
        <authorList>
            <consortium name="The Broad Institute Genomics Platform"/>
            <consortium name="The Broad Institute Genome Sequencing Center for Infectious Disease"/>
            <person name="Wu L."/>
            <person name="Ma J."/>
        </authorList>
    </citation>
    <scope>NUCLEOTIDE SEQUENCE [LARGE SCALE GENOMIC DNA]</scope>
    <source>
        <strain evidence="2">CCUG 63682</strain>
    </source>
</reference>
<organism evidence="1 2">
    <name type="scientific">Geojedonia litorea</name>
    <dbReference type="NCBI Taxonomy" id="1268269"/>
    <lineage>
        <taxon>Bacteria</taxon>
        <taxon>Pseudomonadati</taxon>
        <taxon>Bacteroidota</taxon>
        <taxon>Flavobacteriia</taxon>
        <taxon>Flavobacteriales</taxon>
        <taxon>Flavobacteriaceae</taxon>
        <taxon>Geojedonia</taxon>
    </lineage>
</organism>
<gene>
    <name evidence="1" type="ORF">ACFO5O_05125</name>
</gene>
<dbReference type="PANTHER" id="PTHR43857">
    <property type="entry name" value="BLR7761 PROTEIN"/>
    <property type="match status" value="1"/>
</dbReference>
<dbReference type="RefSeq" id="WP_387961564.1">
    <property type="nucleotide sequence ID" value="NZ_JBHSGP010000008.1"/>
</dbReference>
<comment type="caution">
    <text evidence="1">The sequence shown here is derived from an EMBL/GenBank/DDBJ whole genome shotgun (WGS) entry which is preliminary data.</text>
</comment>
<dbReference type="InterPro" id="IPR006175">
    <property type="entry name" value="YjgF/YER057c/UK114"/>
</dbReference>